<feature type="transmembrane region" description="Helical" evidence="1">
    <location>
        <begin position="186"/>
        <end position="205"/>
    </location>
</feature>
<keyword evidence="1" id="KW-1133">Transmembrane helix</keyword>
<keyword evidence="3" id="KW-1185">Reference proteome</keyword>
<protein>
    <submittedName>
        <fullName evidence="2">Uncharacterized protein</fullName>
    </submittedName>
</protein>
<feature type="transmembrane region" description="Helical" evidence="1">
    <location>
        <begin position="499"/>
        <end position="519"/>
    </location>
</feature>
<feature type="transmembrane region" description="Helical" evidence="1">
    <location>
        <begin position="91"/>
        <end position="117"/>
    </location>
</feature>
<organism evidence="2 3">
    <name type="scientific">Truncatella angustata</name>
    <dbReference type="NCBI Taxonomy" id="152316"/>
    <lineage>
        <taxon>Eukaryota</taxon>
        <taxon>Fungi</taxon>
        <taxon>Dikarya</taxon>
        <taxon>Ascomycota</taxon>
        <taxon>Pezizomycotina</taxon>
        <taxon>Sordariomycetes</taxon>
        <taxon>Xylariomycetidae</taxon>
        <taxon>Amphisphaeriales</taxon>
        <taxon>Sporocadaceae</taxon>
        <taxon>Truncatella</taxon>
    </lineage>
</organism>
<comment type="caution">
    <text evidence="2">The sequence shown here is derived from an EMBL/GenBank/DDBJ whole genome shotgun (WGS) entry which is preliminary data.</text>
</comment>
<gene>
    <name evidence="2" type="ORF">BKA67DRAFT_137143</name>
</gene>
<keyword evidence="1" id="KW-0472">Membrane</keyword>
<dbReference type="RefSeq" id="XP_045951008.1">
    <property type="nucleotide sequence ID" value="XM_046095042.1"/>
</dbReference>
<dbReference type="PANTHER" id="PTHR37577">
    <property type="entry name" value="INTEGRAL MEMBRANE PROTEIN"/>
    <property type="match status" value="1"/>
</dbReference>
<accession>A0A9P8U7U3</accession>
<evidence type="ECO:0000313" key="2">
    <source>
        <dbReference type="EMBL" id="KAH6639934.1"/>
    </source>
</evidence>
<dbReference type="PANTHER" id="PTHR37577:SF1">
    <property type="entry name" value="INTEGRAL MEMBRANE PROTEIN"/>
    <property type="match status" value="1"/>
</dbReference>
<feature type="transmembrane region" description="Helical" evidence="1">
    <location>
        <begin position="225"/>
        <end position="247"/>
    </location>
</feature>
<reference evidence="2" key="1">
    <citation type="journal article" date="2021" name="Nat. Commun.">
        <title>Genetic determinants of endophytism in the Arabidopsis root mycobiome.</title>
        <authorList>
            <person name="Mesny F."/>
            <person name="Miyauchi S."/>
            <person name="Thiergart T."/>
            <person name="Pickel B."/>
            <person name="Atanasova L."/>
            <person name="Karlsson M."/>
            <person name="Huettel B."/>
            <person name="Barry K.W."/>
            <person name="Haridas S."/>
            <person name="Chen C."/>
            <person name="Bauer D."/>
            <person name="Andreopoulos W."/>
            <person name="Pangilinan J."/>
            <person name="LaButti K."/>
            <person name="Riley R."/>
            <person name="Lipzen A."/>
            <person name="Clum A."/>
            <person name="Drula E."/>
            <person name="Henrissat B."/>
            <person name="Kohler A."/>
            <person name="Grigoriev I.V."/>
            <person name="Martin F.M."/>
            <person name="Hacquard S."/>
        </authorList>
    </citation>
    <scope>NUCLEOTIDE SEQUENCE</scope>
    <source>
        <strain evidence="2">MPI-SDFR-AT-0073</strain>
    </source>
</reference>
<dbReference type="Proteomes" id="UP000758603">
    <property type="component" value="Unassembled WGS sequence"/>
</dbReference>
<dbReference type="OrthoDB" id="5427664at2759"/>
<dbReference type="EMBL" id="JAGPXC010000014">
    <property type="protein sequence ID" value="KAH6639934.1"/>
    <property type="molecule type" value="Genomic_DNA"/>
</dbReference>
<feature type="transmembrane region" description="Helical" evidence="1">
    <location>
        <begin position="539"/>
        <end position="561"/>
    </location>
</feature>
<keyword evidence="1" id="KW-0812">Transmembrane</keyword>
<evidence type="ECO:0000256" key="1">
    <source>
        <dbReference type="SAM" id="Phobius"/>
    </source>
</evidence>
<sequence length="567" mass="62876">MDIPQTNTNKHDGWAVEVYPTATTYSCTVNPLVAATSTIFGTGTSTIQSAPSNSLTIQLRPYVLINVHTSDKCAILTGCKPTEVLKANSDISGIGVISAFLITAYTAVLLLLIAYWGGVLPSRLIRRADKACFRARSANSEGKWRPPFEKVMLVLADQQLMTGIGILVAGYVQAFSYDLDMYHWKYVVYLAWMSSTVHLAALSILHNRLGKIEATKSTLARNIRISGMFVLLLLLTVAMIPMTAMVFDEAVRIPTSHQASAPIKCLWSTDILNRSALNDDTIIALVTLLGSYAWKMGQLFDSSRRKFDFWLRCKPEAALERAARRLISQAFPSWIVRVKYRAVVAAYIQLCLVVEIVESFMSTLILIGFSNALGVTQIYRNRYSVYEEVRQDEMQMSFGQILPLLLLLQPTLAVAEWFSGGRDRGSESQKASDAAAKDVTVSIQNRGYDVSQPPRTSEPAARLTDAFVNPDFRLLSAREKEELRLHDTIKDQLYLSRSFVTLLWLSYMAIMGIALAVVWVEVVGTFAIQDILSMSARVFMYGVIGPASFVTTSFLVIVLSCSSTSLN</sequence>
<dbReference type="AlphaFoldDB" id="A0A9P8U7U3"/>
<dbReference type="GeneID" id="70123935"/>
<dbReference type="InterPro" id="IPR053018">
    <property type="entry name" value="Elsinochrome_Biosynth-Asso"/>
</dbReference>
<proteinExistence type="predicted"/>
<feature type="transmembrane region" description="Helical" evidence="1">
    <location>
        <begin position="344"/>
        <end position="369"/>
    </location>
</feature>
<evidence type="ECO:0000313" key="3">
    <source>
        <dbReference type="Proteomes" id="UP000758603"/>
    </source>
</evidence>
<name>A0A9P8U7U3_9PEZI</name>